<reference evidence="13" key="1">
    <citation type="submission" date="2022-01" db="EMBL/GenBank/DDBJ databases">
        <title>Comparative genomics reveals a dynamic genome evolution in the ectomycorrhizal milk-cap (Lactarius) mushrooms.</title>
        <authorList>
            <consortium name="DOE Joint Genome Institute"/>
            <person name="Lebreton A."/>
            <person name="Tang N."/>
            <person name="Kuo A."/>
            <person name="LaButti K."/>
            <person name="Drula E."/>
            <person name="Barry K."/>
            <person name="Clum A."/>
            <person name="Lipzen A."/>
            <person name="Mousain D."/>
            <person name="Ng V."/>
            <person name="Wang R."/>
            <person name="Wang X."/>
            <person name="Dai Y."/>
            <person name="Henrissat B."/>
            <person name="Grigoriev I.V."/>
            <person name="Guerin-Laguette A."/>
            <person name="Yu F."/>
            <person name="Martin F.M."/>
        </authorList>
    </citation>
    <scope>NUCLEOTIDE SEQUENCE</scope>
    <source>
        <strain evidence="13">QP</strain>
    </source>
</reference>
<feature type="region of interest" description="Disordered" evidence="8">
    <location>
        <begin position="997"/>
        <end position="1019"/>
    </location>
</feature>
<feature type="transmembrane region" description="Helical" evidence="9">
    <location>
        <begin position="162"/>
        <end position="184"/>
    </location>
</feature>
<feature type="domain" description="CSC1/OSCA1-like N-terminal transmembrane" evidence="11">
    <location>
        <begin position="57"/>
        <end position="180"/>
    </location>
</feature>
<feature type="transmembrane region" description="Helical" evidence="9">
    <location>
        <begin position="758"/>
        <end position="777"/>
    </location>
</feature>
<dbReference type="Proteomes" id="UP001201163">
    <property type="component" value="Unassembled WGS sequence"/>
</dbReference>
<evidence type="ECO:0000256" key="8">
    <source>
        <dbReference type="SAM" id="MobiDB-lite"/>
    </source>
</evidence>
<evidence type="ECO:0000259" key="10">
    <source>
        <dbReference type="Pfam" id="PF02714"/>
    </source>
</evidence>
<feature type="region of interest" description="Disordered" evidence="8">
    <location>
        <begin position="206"/>
        <end position="227"/>
    </location>
</feature>
<feature type="coiled-coil region" evidence="7">
    <location>
        <begin position="1257"/>
        <end position="1284"/>
    </location>
</feature>
<feature type="transmembrane region" description="Helical" evidence="9">
    <location>
        <begin position="13"/>
        <end position="32"/>
    </location>
</feature>
<evidence type="ECO:0000256" key="7">
    <source>
        <dbReference type="SAM" id="Coils"/>
    </source>
</evidence>
<feature type="transmembrane region" description="Helical" evidence="9">
    <location>
        <begin position="709"/>
        <end position="737"/>
    </location>
</feature>
<dbReference type="GO" id="GO:0003676">
    <property type="term" value="F:nucleic acid binding"/>
    <property type="evidence" value="ECO:0007669"/>
    <property type="project" value="InterPro"/>
</dbReference>
<comment type="caution">
    <text evidence="13">The sequence shown here is derived from an EMBL/GenBank/DDBJ whole genome shotgun (WGS) entry which is preliminary data.</text>
</comment>
<feature type="transmembrane region" description="Helical" evidence="9">
    <location>
        <begin position="573"/>
        <end position="600"/>
    </location>
</feature>
<evidence type="ECO:0000256" key="3">
    <source>
        <dbReference type="ARBA" id="ARBA00022448"/>
    </source>
</evidence>
<feature type="transmembrane region" description="Helical" evidence="9">
    <location>
        <begin position="822"/>
        <end position="842"/>
    </location>
</feature>
<keyword evidence="4 9" id="KW-0812">Transmembrane</keyword>
<comment type="subcellular location">
    <subcellularLocation>
        <location evidence="1">Endomembrane system</location>
        <topology evidence="1">Multi-pass membrane protein</topology>
    </subcellularLocation>
</comment>
<sequence length="1298" mass="147786">MATLDHRPFSKDYSGLVNQSVIAVCIAALCITSHELMKRKRRGNEPETHDSVESWEFGYLYQGRSWAKYPSPLIPQGWPLSWVRQVLSIPETKINELRGLDATIYSLFLRACTRFILLHTFTTVPILLPIHLHFSDDSVSQRSMTRASISSLVGTTAGRSLLWIHIVLLFYVTLSWIATLVWICRGAFRHRQAQIQRASERSASVAQARKDSQYHPHPHPQYPFESLPVLDDDRSNRGLRLRTVMVTNVPLDLRSERELEDYFVYYLSRPPVTPAVLSSRPGFFNKLATLVYNRAKRILDHVHHIHRTGLSSADDAHTDSEPDTNKVPVITRVVIARKMTELATLLERREEMLQKLEIAHVKLAQKTLYAVKKELDRREGRHIPVKGSSFFRRSGNEEMSIEMAVDDEQLRERLIRTMRPFVEEFGLRSGTEKTKRPDSPDVKWKTVWEALHSLPRSALDGYQPLIRLSSFFHGRTAPEIDYLTAKLNLLTTLITENRSRAVEHYTPVSTAFVTFADPKDARRACRQMPSHPVNPINCVVQMAPSFEDLDWTRIMKSTFKAEFIKDWVVDVGVWAFTLLWLFPVSLFVGLVSIQNISAYWPSLANYLNNHPWEEELIQSFLPTLLVSLLALLIPLILLLIAKKAHTIITLSGLHDRIMMRYYKFLIVNVLVFFCIGTAALQSFLVGFAIKDANRNALRILSDSFPSSGPFYVGWLIFTTAMHGGMELALFGLPLIMYPSTRRAITPRKRSVGIRPRTFNYYYWLPNHLLVIHVLFVFAVLNPLVMPFGLIYFSIETVVIKNQFLHVYAKNYEGNGQIILIRIIRYSLDGLMLAQAVFLAYMAVLQKEINLALTAVLIVSTALTKIAMTHICRTKFERDDLNEAMIICGCQRVHSYDIEAQTFDSKHDRKNGNVDVERHPMKQPRTWATWRGLQTFPFSYATSPPHAHRNTHRHPIPFENATQYSPVRAESPEAIEYHAEGMARDAQSKDVISPSTGSLVLLRPPHPRWDDEPDPDHPYDNPYYTKPIGNSLWLPRNPCGQLNLDDTVDLTRALTSAENAGVLGSWLVGSSRQTPLPHLSSDVQPSPLPSSPSESSYKPPPEPSYKPQPESSYKPPPIVMRRRFSGNEEIVLPPPMASRTNSADIEVVRQPKRPPLPRLLWRSTEHYRTDTDAARNARPRVGSFRSGRYLGPSPRSASLPSGGWWKRSASLDPRLVAATGLLPDAQAQVELLLSEEPQAIEEQATETPTVSPAEAVAQEAIVEEHAAAEDRMKREEEEAELNTREHPWWMRWLFSKATT</sequence>
<keyword evidence="14" id="KW-1185">Reference proteome</keyword>
<feature type="region of interest" description="Disordered" evidence="8">
    <location>
        <begin position="1182"/>
        <end position="1202"/>
    </location>
</feature>
<evidence type="ECO:0000259" key="12">
    <source>
        <dbReference type="Pfam" id="PF14703"/>
    </source>
</evidence>
<dbReference type="InterPro" id="IPR003864">
    <property type="entry name" value="CSC1/OSCA1-like_7TM"/>
</dbReference>
<dbReference type="Pfam" id="PF02714">
    <property type="entry name" value="RSN1_7TM"/>
    <property type="match status" value="1"/>
</dbReference>
<dbReference type="SUPFAM" id="SSF54928">
    <property type="entry name" value="RNA-binding domain, RBD"/>
    <property type="match status" value="1"/>
</dbReference>
<dbReference type="Pfam" id="PF14703">
    <property type="entry name" value="PHM7_cyt"/>
    <property type="match status" value="1"/>
</dbReference>
<dbReference type="InterPro" id="IPR032880">
    <property type="entry name" value="CSC1/OSCA1-like_N"/>
</dbReference>
<keyword evidence="5 9" id="KW-1133">Transmembrane helix</keyword>
<feature type="transmembrane region" description="Helical" evidence="9">
    <location>
        <begin position="115"/>
        <end position="134"/>
    </location>
</feature>
<gene>
    <name evidence="13" type="ORF">EDB92DRAFT_1835119</name>
</gene>
<dbReference type="InterPro" id="IPR035979">
    <property type="entry name" value="RBD_domain_sf"/>
</dbReference>
<feature type="coiled-coil region" evidence="7">
    <location>
        <begin position="335"/>
        <end position="366"/>
    </location>
</feature>
<evidence type="ECO:0000256" key="2">
    <source>
        <dbReference type="ARBA" id="ARBA00007779"/>
    </source>
</evidence>
<dbReference type="InterPro" id="IPR027815">
    <property type="entry name" value="CSC1/OSCA1-like_cyt"/>
</dbReference>
<evidence type="ECO:0000313" key="14">
    <source>
        <dbReference type="Proteomes" id="UP001201163"/>
    </source>
</evidence>
<evidence type="ECO:0000256" key="5">
    <source>
        <dbReference type="ARBA" id="ARBA00022989"/>
    </source>
</evidence>
<keyword evidence="3" id="KW-0813">Transport</keyword>
<dbReference type="PANTHER" id="PTHR13018:SF139">
    <property type="entry name" value="PHOSPHATE METABOLISM PROTEIN 7"/>
    <property type="match status" value="1"/>
</dbReference>
<accession>A0AAD4QE89</accession>
<protein>
    <recommendedName>
        <fullName evidence="15">DUF221-domain-containing protein</fullName>
    </recommendedName>
</protein>
<dbReference type="Pfam" id="PF13967">
    <property type="entry name" value="RSN1_TM"/>
    <property type="match status" value="1"/>
</dbReference>
<evidence type="ECO:0000256" key="1">
    <source>
        <dbReference type="ARBA" id="ARBA00004127"/>
    </source>
</evidence>
<evidence type="ECO:0000313" key="13">
    <source>
        <dbReference type="EMBL" id="KAH8998431.1"/>
    </source>
</evidence>
<evidence type="ECO:0000256" key="4">
    <source>
        <dbReference type="ARBA" id="ARBA00022692"/>
    </source>
</evidence>
<dbReference type="InterPro" id="IPR045122">
    <property type="entry name" value="Csc1-like"/>
</dbReference>
<name>A0AAD4QE89_9AGAM</name>
<keyword evidence="6 9" id="KW-0472">Membrane</keyword>
<dbReference type="PANTHER" id="PTHR13018">
    <property type="entry name" value="PROBABLE MEMBRANE PROTEIN DUF221-RELATED"/>
    <property type="match status" value="1"/>
</dbReference>
<evidence type="ECO:0000259" key="11">
    <source>
        <dbReference type="Pfam" id="PF13967"/>
    </source>
</evidence>
<dbReference type="GO" id="GO:0012505">
    <property type="term" value="C:endomembrane system"/>
    <property type="evidence" value="ECO:0007669"/>
    <property type="project" value="UniProtKB-SubCell"/>
</dbReference>
<evidence type="ECO:0000256" key="6">
    <source>
        <dbReference type="ARBA" id="ARBA00023136"/>
    </source>
</evidence>
<feature type="transmembrane region" description="Helical" evidence="9">
    <location>
        <begin position="661"/>
        <end position="689"/>
    </location>
</feature>
<comment type="similarity">
    <text evidence="2">Belongs to the CSC1 (TC 1.A.17) family.</text>
</comment>
<proteinExistence type="inferred from homology"/>
<feature type="transmembrane region" description="Helical" evidence="9">
    <location>
        <begin position="848"/>
        <end position="867"/>
    </location>
</feature>
<evidence type="ECO:0000256" key="9">
    <source>
        <dbReference type="SAM" id="Phobius"/>
    </source>
</evidence>
<dbReference type="GO" id="GO:0005227">
    <property type="term" value="F:calcium-activated cation channel activity"/>
    <property type="evidence" value="ECO:0007669"/>
    <property type="project" value="InterPro"/>
</dbReference>
<organism evidence="13 14">
    <name type="scientific">Lactarius akahatsu</name>
    <dbReference type="NCBI Taxonomy" id="416441"/>
    <lineage>
        <taxon>Eukaryota</taxon>
        <taxon>Fungi</taxon>
        <taxon>Dikarya</taxon>
        <taxon>Basidiomycota</taxon>
        <taxon>Agaricomycotina</taxon>
        <taxon>Agaricomycetes</taxon>
        <taxon>Russulales</taxon>
        <taxon>Russulaceae</taxon>
        <taxon>Lactarius</taxon>
    </lineage>
</organism>
<feature type="compositionally biased region" description="Basic and acidic residues" evidence="8">
    <location>
        <begin position="1006"/>
        <end position="1018"/>
    </location>
</feature>
<dbReference type="EMBL" id="JAKELL010000005">
    <property type="protein sequence ID" value="KAH8998431.1"/>
    <property type="molecule type" value="Genomic_DNA"/>
</dbReference>
<feature type="region of interest" description="Disordered" evidence="8">
    <location>
        <begin position="1073"/>
        <end position="1118"/>
    </location>
</feature>
<feature type="domain" description="CSC1/OSCA1-like cytosolic" evidence="12">
    <location>
        <begin position="329"/>
        <end position="551"/>
    </location>
</feature>
<feature type="domain" description="CSC1/OSCA1-like 7TM region" evidence="10">
    <location>
        <begin position="566"/>
        <end position="839"/>
    </location>
</feature>
<dbReference type="GO" id="GO:0005886">
    <property type="term" value="C:plasma membrane"/>
    <property type="evidence" value="ECO:0007669"/>
    <property type="project" value="TreeGrafter"/>
</dbReference>
<feature type="transmembrane region" description="Helical" evidence="9">
    <location>
        <begin position="620"/>
        <end position="640"/>
    </location>
</feature>
<evidence type="ECO:0008006" key="15">
    <source>
        <dbReference type="Google" id="ProtNLM"/>
    </source>
</evidence>
<keyword evidence="7" id="KW-0175">Coiled coil</keyword>